<comment type="caution">
    <text evidence="1">The sequence shown here is derived from an EMBL/GenBank/DDBJ whole genome shotgun (WGS) entry which is preliminary data.</text>
</comment>
<sequence length="458" mass="51156">METNHPEPSVETSQHRLSDLRLLLRQLTSRRPRLPLLRTSQRALHAAPRNAPALRTSVLDRIRRRATQASTNLCLIGGMAEVTVEPFPPLGQLGVPPPAPEKRCTMCTATAKEVGAALIRPCSGCVMLYCSDCMRDQFVLAIRESDPISFPPECDCGCIIPLHAAIHHLDLAFQFRYRARFDVWSAAFPLYCPVGSGNSQHTSELSGDVGSNHDLDDMDRESLDLNEEPAEPLDGEFGKCAHLFVVYEPHGLTEQAMSAKIDFLINNVTTLTESELEENQPEEQLVPPEDMECHRCWKKVYWKPKAPLERPFSSLELAYAPHTFGRYLRRSFVASNIPDGVSLKDIRTKLTRIVKDVTRSGSLCTIDWDKVPLPPQLTLRKHSGFRKNFDFSQSNQTLTVPVEGAASNADELPNETPTAYVCDCASCGYLVCFDCQHLLTRRLVAAEATDVEEEGRIL</sequence>
<evidence type="ECO:0008006" key="3">
    <source>
        <dbReference type="Google" id="ProtNLM"/>
    </source>
</evidence>
<dbReference type="AlphaFoldDB" id="A0A5N6KSY5"/>
<dbReference type="EMBL" id="VIBQ01000012">
    <property type="protein sequence ID" value="KAB8343098.1"/>
    <property type="molecule type" value="Genomic_DNA"/>
</dbReference>
<reference evidence="1 2" key="1">
    <citation type="submission" date="2019-06" db="EMBL/GenBank/DDBJ databases">
        <title>A chromosomal-level reference genome of Carpinus fangiana (Coryloideae, Betulaceae).</title>
        <authorList>
            <person name="Yang X."/>
            <person name="Wang Z."/>
            <person name="Zhang L."/>
            <person name="Hao G."/>
            <person name="Liu J."/>
            <person name="Yang Y."/>
        </authorList>
    </citation>
    <scope>NUCLEOTIDE SEQUENCE [LARGE SCALE GENOMIC DNA]</scope>
    <source>
        <strain evidence="1">Cfa_2016G</strain>
        <tissue evidence="1">Leaf</tissue>
    </source>
</reference>
<gene>
    <name evidence="1" type="ORF">FH972_022692</name>
</gene>
<keyword evidence="2" id="KW-1185">Reference proteome</keyword>
<evidence type="ECO:0000313" key="2">
    <source>
        <dbReference type="Proteomes" id="UP000327013"/>
    </source>
</evidence>
<evidence type="ECO:0000313" key="1">
    <source>
        <dbReference type="EMBL" id="KAB8343098.1"/>
    </source>
</evidence>
<dbReference type="Proteomes" id="UP000327013">
    <property type="component" value="Unassembled WGS sequence"/>
</dbReference>
<organism evidence="1 2">
    <name type="scientific">Carpinus fangiana</name>
    <dbReference type="NCBI Taxonomy" id="176857"/>
    <lineage>
        <taxon>Eukaryota</taxon>
        <taxon>Viridiplantae</taxon>
        <taxon>Streptophyta</taxon>
        <taxon>Embryophyta</taxon>
        <taxon>Tracheophyta</taxon>
        <taxon>Spermatophyta</taxon>
        <taxon>Magnoliopsida</taxon>
        <taxon>eudicotyledons</taxon>
        <taxon>Gunneridae</taxon>
        <taxon>Pentapetalae</taxon>
        <taxon>rosids</taxon>
        <taxon>fabids</taxon>
        <taxon>Fagales</taxon>
        <taxon>Betulaceae</taxon>
        <taxon>Carpinus</taxon>
    </lineage>
</organism>
<proteinExistence type="predicted"/>
<name>A0A5N6KSY5_9ROSI</name>
<accession>A0A5N6KSY5</accession>
<protein>
    <recommendedName>
        <fullName evidence="3">IBR domain-containing protein</fullName>
    </recommendedName>
</protein>